<name>A0A819Q354_9BILA</name>
<protein>
    <recommendedName>
        <fullName evidence="1">F-box domain-containing protein</fullName>
    </recommendedName>
</protein>
<dbReference type="EMBL" id="CAJOBE010007153">
    <property type="protein sequence ID" value="CAF4028317.1"/>
    <property type="molecule type" value="Genomic_DNA"/>
</dbReference>
<dbReference type="InterPro" id="IPR001810">
    <property type="entry name" value="F-box_dom"/>
</dbReference>
<dbReference type="AlphaFoldDB" id="A0A819Q354"/>
<dbReference type="Proteomes" id="UP000663889">
    <property type="component" value="Unassembled WGS sequence"/>
</dbReference>
<dbReference type="EMBL" id="CAJNOU010000378">
    <property type="protein sequence ID" value="CAF0977707.1"/>
    <property type="molecule type" value="Genomic_DNA"/>
</dbReference>
<organism evidence="3 5">
    <name type="scientific">Rotaria sordida</name>
    <dbReference type="NCBI Taxonomy" id="392033"/>
    <lineage>
        <taxon>Eukaryota</taxon>
        <taxon>Metazoa</taxon>
        <taxon>Spiralia</taxon>
        <taxon>Gnathifera</taxon>
        <taxon>Rotifera</taxon>
        <taxon>Eurotatoria</taxon>
        <taxon>Bdelloidea</taxon>
        <taxon>Philodinida</taxon>
        <taxon>Philodinidae</taxon>
        <taxon>Rotaria</taxon>
    </lineage>
</organism>
<sequence length="254" mass="29484">MKLESLPNELLLDLFKYFSTVQLLRSFNDLNSRFNNLLFHDFRDYHLDFRSISRDDFKILCQQYLPVIIDQVSSLRLANDDDDSPQQIDLFFSHVSSTDDNADYDLQILLNEAHCLYSLEITSWPSSLIPLVKNTSKSVRRLDLRQLTICHQQDSNSSSRTQNYRKFGCSRLGIQCEILRIATESEADILALVDTMTNIRVLYTTCTSDIWKYADNVSSSKKFEFIELLKSSLPSTSIITRVSGLYGFLQLWFR</sequence>
<evidence type="ECO:0000313" key="4">
    <source>
        <dbReference type="EMBL" id="CAF4032289.1"/>
    </source>
</evidence>
<dbReference type="Proteomes" id="UP000663823">
    <property type="component" value="Unassembled WGS sequence"/>
</dbReference>
<dbReference type="EMBL" id="CAJOAX010008385">
    <property type="protein sequence ID" value="CAF4032289.1"/>
    <property type="molecule type" value="Genomic_DNA"/>
</dbReference>
<dbReference type="PROSITE" id="PS50181">
    <property type="entry name" value="FBOX"/>
    <property type="match status" value="1"/>
</dbReference>
<gene>
    <name evidence="3" type="ORF">FNK824_LOCUS27493</name>
    <name evidence="4" type="ORF">OTI717_LOCUS30702</name>
    <name evidence="2" type="ORF">SEV965_LOCUS9589</name>
</gene>
<evidence type="ECO:0000313" key="3">
    <source>
        <dbReference type="EMBL" id="CAF4028317.1"/>
    </source>
</evidence>
<comment type="caution">
    <text evidence="3">The sequence shown here is derived from an EMBL/GenBank/DDBJ whole genome shotgun (WGS) entry which is preliminary data.</text>
</comment>
<evidence type="ECO:0000259" key="1">
    <source>
        <dbReference type="PROSITE" id="PS50181"/>
    </source>
</evidence>
<evidence type="ECO:0000313" key="5">
    <source>
        <dbReference type="Proteomes" id="UP000663874"/>
    </source>
</evidence>
<accession>A0A819Q354</accession>
<reference evidence="3" key="1">
    <citation type="submission" date="2021-02" db="EMBL/GenBank/DDBJ databases">
        <authorList>
            <person name="Nowell W R."/>
        </authorList>
    </citation>
    <scope>NUCLEOTIDE SEQUENCE</scope>
</reference>
<evidence type="ECO:0000313" key="2">
    <source>
        <dbReference type="EMBL" id="CAF0977707.1"/>
    </source>
</evidence>
<proteinExistence type="predicted"/>
<feature type="domain" description="F-box" evidence="1">
    <location>
        <begin position="1"/>
        <end position="52"/>
    </location>
</feature>
<dbReference type="Proteomes" id="UP000663874">
    <property type="component" value="Unassembled WGS sequence"/>
</dbReference>